<reference evidence="5 6" key="1">
    <citation type="submission" date="2016-04" db="EMBL/GenBank/DDBJ databases">
        <title>Identification of putative biosynthetic pathways for the production of bioactive secondary metabolites by the marine actinomycete Kocuria kristinae RUTW2-3.</title>
        <authorList>
            <person name="Waterworth S.C."/>
            <person name="Walmsley T.A."/>
            <person name="Matongo T."/>
            <person name="Davies-Coleman M.T."/>
            <person name="Dorrington R.A."/>
        </authorList>
    </citation>
    <scope>NUCLEOTIDE SEQUENCE [LARGE SCALE GENOMIC DNA]</scope>
    <source>
        <strain evidence="5 6">RUTW4-5</strain>
    </source>
</reference>
<evidence type="ECO:0000313" key="5">
    <source>
        <dbReference type="EMBL" id="OAX63431.1"/>
    </source>
</evidence>
<keyword evidence="1" id="KW-0547">Nucleotide-binding</keyword>
<gene>
    <name evidence="5" type="ORF">A5N15_03875</name>
</gene>
<name>A0A657IV43_9MICC</name>
<protein>
    <recommendedName>
        <fullName evidence="4">Galactokinase N-terminal domain-containing protein</fullName>
    </recommendedName>
</protein>
<evidence type="ECO:0000259" key="4">
    <source>
        <dbReference type="Pfam" id="PF10509"/>
    </source>
</evidence>
<dbReference type="GO" id="GO:0005524">
    <property type="term" value="F:ATP binding"/>
    <property type="evidence" value="ECO:0007669"/>
    <property type="project" value="UniProtKB-KW"/>
</dbReference>
<feature type="region of interest" description="Disordered" evidence="3">
    <location>
        <begin position="84"/>
        <end position="117"/>
    </location>
</feature>
<dbReference type="SUPFAM" id="SSF54211">
    <property type="entry name" value="Ribosomal protein S5 domain 2-like"/>
    <property type="match status" value="1"/>
</dbReference>
<proteinExistence type="predicted"/>
<evidence type="ECO:0000256" key="3">
    <source>
        <dbReference type="SAM" id="MobiDB-lite"/>
    </source>
</evidence>
<dbReference type="Pfam" id="PF10509">
    <property type="entry name" value="GalKase_gal_bdg"/>
    <property type="match status" value="1"/>
</dbReference>
<sequence length="117" mass="12618">MPQSPQHVLARWAQLPDHEQHVRTVTRAFRERYGQDPDGVWSAPGRLNLLGEYVDFNGGCALPTPLPYRTLIAARLRTDGVLHAESLQLPGPGSRSRTSPRARSPGGSATSAASPGP</sequence>
<dbReference type="InterPro" id="IPR019539">
    <property type="entry name" value="GalKase_N"/>
</dbReference>
<organism evidence="5 6">
    <name type="scientific">Rothia kristinae</name>
    <dbReference type="NCBI Taxonomy" id="37923"/>
    <lineage>
        <taxon>Bacteria</taxon>
        <taxon>Bacillati</taxon>
        <taxon>Actinomycetota</taxon>
        <taxon>Actinomycetes</taxon>
        <taxon>Micrococcales</taxon>
        <taxon>Micrococcaceae</taxon>
        <taxon>Rothia</taxon>
    </lineage>
</organism>
<evidence type="ECO:0000313" key="6">
    <source>
        <dbReference type="Proteomes" id="UP000092021"/>
    </source>
</evidence>
<dbReference type="InterPro" id="IPR020568">
    <property type="entry name" value="Ribosomal_Su5_D2-typ_SF"/>
</dbReference>
<feature type="domain" description="Galactokinase N-terminal" evidence="4">
    <location>
        <begin position="28"/>
        <end position="75"/>
    </location>
</feature>
<dbReference type="EMBL" id="LWGZ01000337">
    <property type="protein sequence ID" value="OAX63431.1"/>
    <property type="molecule type" value="Genomic_DNA"/>
</dbReference>
<feature type="compositionally biased region" description="Low complexity" evidence="3">
    <location>
        <begin position="90"/>
        <end position="117"/>
    </location>
</feature>
<evidence type="ECO:0000256" key="1">
    <source>
        <dbReference type="ARBA" id="ARBA00022741"/>
    </source>
</evidence>
<keyword evidence="2" id="KW-0067">ATP-binding</keyword>
<dbReference type="AlphaFoldDB" id="A0A657IV43"/>
<dbReference type="Gene3D" id="3.30.230.10">
    <property type="match status" value="1"/>
</dbReference>
<dbReference type="GO" id="GO:0005975">
    <property type="term" value="P:carbohydrate metabolic process"/>
    <property type="evidence" value="ECO:0007669"/>
    <property type="project" value="UniProtKB-ARBA"/>
</dbReference>
<dbReference type="InterPro" id="IPR014721">
    <property type="entry name" value="Ribsml_uS5_D2-typ_fold_subgr"/>
</dbReference>
<accession>A0A657IV43</accession>
<comment type="caution">
    <text evidence="5">The sequence shown here is derived from an EMBL/GenBank/DDBJ whole genome shotgun (WGS) entry which is preliminary data.</text>
</comment>
<dbReference type="Proteomes" id="UP000092021">
    <property type="component" value="Unassembled WGS sequence"/>
</dbReference>
<evidence type="ECO:0000256" key="2">
    <source>
        <dbReference type="ARBA" id="ARBA00022840"/>
    </source>
</evidence>